<reference evidence="5" key="1">
    <citation type="journal article" date="2021" name="PeerJ">
        <title>Extensive microbial diversity within the chicken gut microbiome revealed by metagenomics and culture.</title>
        <authorList>
            <person name="Gilroy R."/>
            <person name="Ravi A."/>
            <person name="Getino M."/>
            <person name="Pursley I."/>
            <person name="Horton D.L."/>
            <person name="Alikhan N.F."/>
            <person name="Baker D."/>
            <person name="Gharbi K."/>
            <person name="Hall N."/>
            <person name="Watson M."/>
            <person name="Adriaenssens E.M."/>
            <person name="Foster-Nyarko E."/>
            <person name="Jarju S."/>
            <person name="Secka A."/>
            <person name="Antonio M."/>
            <person name="Oren A."/>
            <person name="Chaudhuri R.R."/>
            <person name="La Ragione R."/>
            <person name="Hildebrand F."/>
            <person name="Pallen M.J."/>
        </authorList>
    </citation>
    <scope>NUCLEOTIDE SEQUENCE</scope>
    <source>
        <strain evidence="5">ChiHjej13B12-14962</strain>
    </source>
</reference>
<evidence type="ECO:0000256" key="2">
    <source>
        <dbReference type="ARBA" id="ARBA00022643"/>
    </source>
</evidence>
<dbReference type="Gene3D" id="3.40.50.360">
    <property type="match status" value="1"/>
</dbReference>
<dbReference type="NCBIfam" id="TIGR04037">
    <property type="entry name" value="LLM_duo_CE1759"/>
    <property type="match status" value="1"/>
</dbReference>
<name>A0A921FPX1_9MICC</name>
<gene>
    <name evidence="5" type="ORF">K8V32_12225</name>
</gene>
<evidence type="ECO:0000259" key="4">
    <source>
        <dbReference type="Pfam" id="PF03358"/>
    </source>
</evidence>
<dbReference type="InterPro" id="IPR029039">
    <property type="entry name" value="Flavoprotein-like_sf"/>
</dbReference>
<reference evidence="5" key="2">
    <citation type="submission" date="2021-09" db="EMBL/GenBank/DDBJ databases">
        <authorList>
            <person name="Gilroy R."/>
        </authorList>
    </citation>
    <scope>NUCLEOTIDE SEQUENCE</scope>
    <source>
        <strain evidence="5">ChiHjej13B12-14962</strain>
    </source>
</reference>
<dbReference type="PANTHER" id="PTHR43408:SF2">
    <property type="entry name" value="FMN REDUCTASE (NADPH)"/>
    <property type="match status" value="1"/>
</dbReference>
<sequence length="246" mass="26968">MTENDILPERKKTMNTAFDSTDPFTPQTRHIAVIAAGLSDPSSTSLLAKQLGQATADALSERGYRPELHHFELRTVATDIAEAMVTSTRSEQLTGIINEVEQADGIIAVSPVFKASYSGLFKSFWDLVEYDTLTGVPVQLGSTGGSPRHSLVIDIAMRPLFSYLRMHVMPTGVYAATEDWGSAEGFENARNHESSAGYLSKRIAHAGKDFAEVVARVDPRPRRAPSHPKELEVIPFDQLLNNPDNT</sequence>
<comment type="caution">
    <text evidence="5">The sequence shown here is derived from an EMBL/GenBank/DDBJ whole genome shotgun (WGS) entry which is preliminary data.</text>
</comment>
<evidence type="ECO:0000313" key="5">
    <source>
        <dbReference type="EMBL" id="HJF15541.1"/>
    </source>
</evidence>
<dbReference type="Pfam" id="PF03358">
    <property type="entry name" value="FMN_red"/>
    <property type="match status" value="1"/>
</dbReference>
<accession>A0A921FPX1</accession>
<dbReference type="InterPro" id="IPR023932">
    <property type="entry name" value="CE1759_FMN_reduct"/>
</dbReference>
<dbReference type="GO" id="GO:0016491">
    <property type="term" value="F:oxidoreductase activity"/>
    <property type="evidence" value="ECO:0007669"/>
    <property type="project" value="UniProtKB-KW"/>
</dbReference>
<dbReference type="EMBL" id="DYXC01000142">
    <property type="protein sequence ID" value="HJF15541.1"/>
    <property type="molecule type" value="Genomic_DNA"/>
</dbReference>
<feature type="domain" description="NADPH-dependent FMN reductase-like" evidence="4">
    <location>
        <begin position="31"/>
        <end position="180"/>
    </location>
</feature>
<keyword evidence="1" id="KW-0285">Flavoprotein</keyword>
<dbReference type="RefSeq" id="WP_303907844.1">
    <property type="nucleotide sequence ID" value="NZ_DYXC01000142.1"/>
</dbReference>
<dbReference type="AlphaFoldDB" id="A0A921FPX1"/>
<dbReference type="Proteomes" id="UP000703315">
    <property type="component" value="Unassembled WGS sequence"/>
</dbReference>
<keyword evidence="3" id="KW-0560">Oxidoreductase</keyword>
<evidence type="ECO:0000313" key="6">
    <source>
        <dbReference type="Proteomes" id="UP000703315"/>
    </source>
</evidence>
<keyword evidence="2" id="KW-0288">FMN</keyword>
<organism evidence="5 6">
    <name type="scientific">Enteractinococcus helveticum</name>
    <dbReference type="NCBI Taxonomy" id="1837282"/>
    <lineage>
        <taxon>Bacteria</taxon>
        <taxon>Bacillati</taxon>
        <taxon>Actinomycetota</taxon>
        <taxon>Actinomycetes</taxon>
        <taxon>Micrococcales</taxon>
        <taxon>Micrococcaceae</taxon>
    </lineage>
</organism>
<proteinExistence type="predicted"/>
<evidence type="ECO:0000256" key="3">
    <source>
        <dbReference type="ARBA" id="ARBA00023002"/>
    </source>
</evidence>
<dbReference type="SUPFAM" id="SSF52218">
    <property type="entry name" value="Flavoproteins"/>
    <property type="match status" value="1"/>
</dbReference>
<dbReference type="InterPro" id="IPR005025">
    <property type="entry name" value="FMN_Rdtase-like_dom"/>
</dbReference>
<protein>
    <submittedName>
        <fullName evidence="5">FMN reductase</fullName>
    </submittedName>
</protein>
<dbReference type="PANTHER" id="PTHR43408">
    <property type="entry name" value="FMN REDUCTASE (NADPH)"/>
    <property type="match status" value="1"/>
</dbReference>
<evidence type="ECO:0000256" key="1">
    <source>
        <dbReference type="ARBA" id="ARBA00022630"/>
    </source>
</evidence>
<dbReference type="InterPro" id="IPR051814">
    <property type="entry name" value="NAD(P)H-dep_FMN_reductase"/>
</dbReference>